<name>F4H5V9_CELFA</name>
<protein>
    <submittedName>
        <fullName evidence="6">Transcriptional regulator, winged helix family</fullName>
    </submittedName>
</protein>
<dbReference type="Gene3D" id="1.25.40.10">
    <property type="entry name" value="Tetratricopeptide repeat domain"/>
    <property type="match status" value="2"/>
</dbReference>
<dbReference type="InterPro" id="IPR011990">
    <property type="entry name" value="TPR-like_helical_dom_sf"/>
</dbReference>
<dbReference type="Pfam" id="PF00486">
    <property type="entry name" value="Trans_reg_C"/>
    <property type="match status" value="1"/>
</dbReference>
<dbReference type="Proteomes" id="UP000008460">
    <property type="component" value="Chromosome"/>
</dbReference>
<dbReference type="STRING" id="590998.Celf_1424"/>
<dbReference type="HOGENOM" id="CLU_004665_1_0_11"/>
<dbReference type="AlphaFoldDB" id="F4H5V9"/>
<dbReference type="PRINTS" id="PR00364">
    <property type="entry name" value="DISEASERSIST"/>
</dbReference>
<keyword evidence="7" id="KW-1185">Reference proteome</keyword>
<proteinExistence type="inferred from homology"/>
<dbReference type="PANTHER" id="PTHR47691:SF3">
    <property type="entry name" value="HTH-TYPE TRANSCRIPTIONAL REGULATOR RV0890C-RELATED"/>
    <property type="match status" value="1"/>
</dbReference>
<dbReference type="Pfam" id="PF25872">
    <property type="entry name" value="HTH_77"/>
    <property type="match status" value="1"/>
</dbReference>
<dbReference type="CDD" id="cd15831">
    <property type="entry name" value="BTAD"/>
    <property type="match status" value="1"/>
</dbReference>
<feature type="region of interest" description="Disordered" evidence="4">
    <location>
        <begin position="305"/>
        <end position="326"/>
    </location>
</feature>
<feature type="DNA-binding region" description="OmpR/PhoB-type" evidence="3">
    <location>
        <begin position="58"/>
        <end position="159"/>
    </location>
</feature>
<evidence type="ECO:0000256" key="1">
    <source>
        <dbReference type="ARBA" id="ARBA00005820"/>
    </source>
</evidence>
<reference evidence="6 7" key="1">
    <citation type="submission" date="2011-04" db="EMBL/GenBank/DDBJ databases">
        <title>Complete sequence of Cellulomonas fimi ATCC 484.</title>
        <authorList>
            <consortium name="US DOE Joint Genome Institute"/>
            <person name="Lucas S."/>
            <person name="Han J."/>
            <person name="Lapidus A."/>
            <person name="Cheng J.-F."/>
            <person name="Goodwin L."/>
            <person name="Pitluck S."/>
            <person name="Peters L."/>
            <person name="Chertkov O."/>
            <person name="Detter J.C."/>
            <person name="Han C."/>
            <person name="Tapia R."/>
            <person name="Land M."/>
            <person name="Hauser L."/>
            <person name="Kyrpides N."/>
            <person name="Ivanova N."/>
            <person name="Ovchinnikova G."/>
            <person name="Pagani I."/>
            <person name="Mead D."/>
            <person name="Brumm P."/>
            <person name="Woyke T."/>
        </authorList>
    </citation>
    <scope>NUCLEOTIDE SEQUENCE [LARGE SCALE GENOMIC DNA]</scope>
    <source>
        <strain evidence="7">ATCC 484 / DSM 20113 / JCM 1341 / NBRC 15513 / NCIMB 8980 / NCTC 7547</strain>
    </source>
</reference>
<dbReference type="InterPro" id="IPR027417">
    <property type="entry name" value="P-loop_NTPase"/>
</dbReference>
<dbReference type="SMART" id="SM01043">
    <property type="entry name" value="BTAD"/>
    <property type="match status" value="1"/>
</dbReference>
<dbReference type="KEGG" id="cfi:Celf_1424"/>
<evidence type="ECO:0000256" key="4">
    <source>
        <dbReference type="SAM" id="MobiDB-lite"/>
    </source>
</evidence>
<feature type="domain" description="OmpR/PhoB-type" evidence="5">
    <location>
        <begin position="58"/>
        <end position="159"/>
    </location>
</feature>
<evidence type="ECO:0000313" key="6">
    <source>
        <dbReference type="EMBL" id="AEE45559.1"/>
    </source>
</evidence>
<dbReference type="PANTHER" id="PTHR47691">
    <property type="entry name" value="REGULATOR-RELATED"/>
    <property type="match status" value="1"/>
</dbReference>
<comment type="similarity">
    <text evidence="1">Belongs to the AfsR/DnrI/RedD regulatory family.</text>
</comment>
<dbReference type="SMART" id="SM00862">
    <property type="entry name" value="Trans_reg_C"/>
    <property type="match status" value="1"/>
</dbReference>
<dbReference type="PROSITE" id="PS51755">
    <property type="entry name" value="OMPR_PHOB"/>
    <property type="match status" value="1"/>
</dbReference>
<dbReference type="GO" id="GO:0003677">
    <property type="term" value="F:DNA binding"/>
    <property type="evidence" value="ECO:0007669"/>
    <property type="project" value="UniProtKB-UniRule"/>
</dbReference>
<dbReference type="InterPro" id="IPR005158">
    <property type="entry name" value="BTAD"/>
</dbReference>
<dbReference type="SUPFAM" id="SSF48452">
    <property type="entry name" value="TPR-like"/>
    <property type="match status" value="2"/>
</dbReference>
<dbReference type="SUPFAM" id="SSF52540">
    <property type="entry name" value="P-loop containing nucleoside triphosphate hydrolases"/>
    <property type="match status" value="1"/>
</dbReference>
<dbReference type="EMBL" id="CP002666">
    <property type="protein sequence ID" value="AEE45559.1"/>
    <property type="molecule type" value="Genomic_DNA"/>
</dbReference>
<sequence>MSDVRAGGRRSGARAPVRRAVTTPSACALSRHWHALARGWHARVGPCRRPGPTGMLSPEVRMVAGAPRVRVDVLGPLRLEVDGTVVDVPGTRRRAVLALLALAQGRTVTVDALVDALWPHDPPASARQALQSHVSRLRGHLGPASGRLASRADGYVLDADTDVVEVGAALRRSRSAAPDEALAVLRSAASAWRGPVLADLRDVAPVAAAAVACDRLRQDVLDALVAAGIDAGRAADVLPEARAVVADDPLREDATLLLVRALAATGRAPDALRLAHDYRRRLAEETGLDPTPALGALERQVAGGGDASARTRTGVDGRAPGTRLVGRDDHVRGVRGALAEGRLVTVVGPGGVGKTRVAMAAAGTDDDATLLSLAPLGDAAAVPHALADALGLVVTRGDVLRACVALLGDRRALLVVDNAEHLLDAVRDVVAVLLTACPRLVVLVTSREPLGLPAERTWRLPPLDVPADDDPALADVASVALFLDRAARVRPGAVRTAADLRVVADVVRRLDGMPLAIELAAGRMSAFGLRDLRDRLDRALDLLGDGRPTGDARHRTLRATIAWSDDLLSPDERLLLRRLAVFPDGLDLPDVERLAHAVGLRGDPGTVLARLVDASVVEVDVDDGPRYRLLQTVRAYALDALAAEGDRAAADRDLLRWASDVTARVAAAMTTEREPEADATLRREVRNLRAAWHLARATGDVDTAATLVVRLFDAVGYRDLVELRGWAVELAADPRLDTSPLAAAVLGVGAEAAYHGGDHARAESLARAGLRRASDDEGRWCCLLPLSVVDLARGRLADAAAHASAAAGLRPDPREALGIAALATAYAGDLAAAALLADRGRAAAVAPTMRAWAAYVDGELANLGGAPDDARARYEEAVRLARTSGATFVVGVATVGLLTVLARTGREDEALAGYRDVVDDFARTGNWTHLWATLRDLADLLARLGDTTTADLVHAAADAAPDAPADGRARVARPGHVPRVGRADLLDTVRTAVDRARASGPPA</sequence>
<dbReference type="InterPro" id="IPR001867">
    <property type="entry name" value="OmpR/PhoB-type_DNA-bd"/>
</dbReference>
<organism evidence="6 7">
    <name type="scientific">Cellulomonas fimi (strain ATCC 484 / DSM 20113 / JCM 1341 / CCUG 24087 / LMG 16345 / NBRC 15513 / NCIMB 8980 / NCTC 7547 / NRS-133)</name>
    <dbReference type="NCBI Taxonomy" id="590998"/>
    <lineage>
        <taxon>Bacteria</taxon>
        <taxon>Bacillati</taxon>
        <taxon>Actinomycetota</taxon>
        <taxon>Actinomycetes</taxon>
        <taxon>Micrococcales</taxon>
        <taxon>Cellulomonadaceae</taxon>
        <taxon>Cellulomonas</taxon>
    </lineage>
</organism>
<dbReference type="InterPro" id="IPR016032">
    <property type="entry name" value="Sig_transdc_resp-reg_C-effctor"/>
</dbReference>
<gene>
    <name evidence="6" type="ordered locus">Celf_1424</name>
</gene>
<evidence type="ECO:0000256" key="3">
    <source>
        <dbReference type="PROSITE-ProRule" id="PRU01091"/>
    </source>
</evidence>
<dbReference type="eggNOG" id="COG3629">
    <property type="taxonomic scope" value="Bacteria"/>
</dbReference>
<dbReference type="Pfam" id="PF03704">
    <property type="entry name" value="BTAD"/>
    <property type="match status" value="1"/>
</dbReference>
<accession>F4H5V9</accession>
<dbReference type="Gene3D" id="1.10.10.10">
    <property type="entry name" value="Winged helix-like DNA-binding domain superfamily/Winged helix DNA-binding domain"/>
    <property type="match status" value="1"/>
</dbReference>
<dbReference type="GO" id="GO:0000160">
    <property type="term" value="P:phosphorelay signal transduction system"/>
    <property type="evidence" value="ECO:0007669"/>
    <property type="project" value="InterPro"/>
</dbReference>
<dbReference type="InterPro" id="IPR036388">
    <property type="entry name" value="WH-like_DNA-bd_sf"/>
</dbReference>
<dbReference type="SUPFAM" id="SSF46894">
    <property type="entry name" value="C-terminal effector domain of the bipartite response regulators"/>
    <property type="match status" value="1"/>
</dbReference>
<dbReference type="InterPro" id="IPR058852">
    <property type="entry name" value="HTH_77"/>
</dbReference>
<evidence type="ECO:0000259" key="5">
    <source>
        <dbReference type="PROSITE" id="PS51755"/>
    </source>
</evidence>
<evidence type="ECO:0000313" key="7">
    <source>
        <dbReference type="Proteomes" id="UP000008460"/>
    </source>
</evidence>
<keyword evidence="2 3" id="KW-0238">DNA-binding</keyword>
<dbReference type="GO" id="GO:0006355">
    <property type="term" value="P:regulation of DNA-templated transcription"/>
    <property type="evidence" value="ECO:0007669"/>
    <property type="project" value="InterPro"/>
</dbReference>
<dbReference type="eggNOG" id="COG3903">
    <property type="taxonomic scope" value="Bacteria"/>
</dbReference>
<evidence type="ECO:0000256" key="2">
    <source>
        <dbReference type="ARBA" id="ARBA00023125"/>
    </source>
</evidence>
<dbReference type="Gene3D" id="3.40.50.300">
    <property type="entry name" value="P-loop containing nucleotide triphosphate hydrolases"/>
    <property type="match status" value="1"/>
</dbReference>